<dbReference type="AlphaFoldDB" id="A0A0K1YBG0"/>
<reference evidence="1" key="1">
    <citation type="journal article" date="2015" name="BMC Genomics">
        <title>Diversity of the cell-wall associated genomic island of the archaeon Haloquadratum walsbyi.</title>
        <authorList>
            <person name="Martin-Cuadrado A.B."/>
            <person name="Pasic L."/>
            <person name="Rodriguez-Valera F."/>
        </authorList>
    </citation>
    <scope>NUCLEOTIDE SEQUENCE</scope>
</reference>
<name>A0A0K1YBG0_9EURY</name>
<proteinExistence type="predicted"/>
<evidence type="ECO:0000313" key="1">
    <source>
        <dbReference type="EMBL" id="AKY04219.1"/>
    </source>
</evidence>
<organism evidence="1">
    <name type="scientific">uncultured haloarchaeon</name>
    <dbReference type="NCBI Taxonomy" id="160804"/>
    <lineage>
        <taxon>Archaea</taxon>
        <taxon>Methanobacteriati</taxon>
        <taxon>Methanobacteriota</taxon>
        <taxon>Stenosarchaea group</taxon>
        <taxon>Halobacteria</taxon>
        <taxon>Halobacteriales</taxon>
        <taxon>Halobacteriaceae</taxon>
        <taxon>environmental samples</taxon>
    </lineage>
</organism>
<accession>A0A0K1YBG0</accession>
<sequence>MKYDAASTEDFGAYPSTLTSLCFDLINPIT</sequence>
<dbReference type="EMBL" id="KT322174">
    <property type="protein sequence ID" value="AKY04219.1"/>
    <property type="molecule type" value="Genomic_DNA"/>
</dbReference>
<protein>
    <submittedName>
        <fullName evidence="1">Uncharacterized protein</fullName>
    </submittedName>
</protein>